<name>A0A0E9THR8_ANGAN</name>
<reference evidence="1" key="2">
    <citation type="journal article" date="2015" name="Fish Shellfish Immunol.">
        <title>Early steps in the European eel (Anguilla anguilla)-Vibrio vulnificus interaction in the gills: Role of the RtxA13 toxin.</title>
        <authorList>
            <person name="Callol A."/>
            <person name="Pajuelo D."/>
            <person name="Ebbesson L."/>
            <person name="Teles M."/>
            <person name="MacKenzie S."/>
            <person name="Amaro C."/>
        </authorList>
    </citation>
    <scope>NUCLEOTIDE SEQUENCE</scope>
</reference>
<proteinExistence type="predicted"/>
<sequence>MYFKIFSFSFPSPPSSLVLPLHPSAGGHPHVHPCLVLAFHRRTSSLL</sequence>
<protein>
    <submittedName>
        <fullName evidence="1">Uncharacterized protein</fullName>
    </submittedName>
</protein>
<reference evidence="1" key="1">
    <citation type="submission" date="2014-11" db="EMBL/GenBank/DDBJ databases">
        <authorList>
            <person name="Amaro Gonzalez C."/>
        </authorList>
    </citation>
    <scope>NUCLEOTIDE SEQUENCE</scope>
</reference>
<accession>A0A0E9THR8</accession>
<dbReference type="AlphaFoldDB" id="A0A0E9THR8"/>
<organism evidence="1">
    <name type="scientific">Anguilla anguilla</name>
    <name type="common">European freshwater eel</name>
    <name type="synonym">Muraena anguilla</name>
    <dbReference type="NCBI Taxonomy" id="7936"/>
    <lineage>
        <taxon>Eukaryota</taxon>
        <taxon>Metazoa</taxon>
        <taxon>Chordata</taxon>
        <taxon>Craniata</taxon>
        <taxon>Vertebrata</taxon>
        <taxon>Euteleostomi</taxon>
        <taxon>Actinopterygii</taxon>
        <taxon>Neopterygii</taxon>
        <taxon>Teleostei</taxon>
        <taxon>Anguilliformes</taxon>
        <taxon>Anguillidae</taxon>
        <taxon>Anguilla</taxon>
    </lineage>
</organism>
<dbReference type="EMBL" id="GBXM01056334">
    <property type="protein sequence ID" value="JAH52243.1"/>
    <property type="molecule type" value="Transcribed_RNA"/>
</dbReference>
<evidence type="ECO:0000313" key="1">
    <source>
        <dbReference type="EMBL" id="JAH52243.1"/>
    </source>
</evidence>